<accession>A0A8H6KT01</accession>
<keyword evidence="3" id="KW-1185">Reference proteome</keyword>
<evidence type="ECO:0000313" key="2">
    <source>
        <dbReference type="EMBL" id="KAF6837134.1"/>
    </source>
</evidence>
<dbReference type="Pfam" id="PF14420">
    <property type="entry name" value="Clr5"/>
    <property type="match status" value="1"/>
</dbReference>
<dbReference type="EMBL" id="WIGO01000027">
    <property type="protein sequence ID" value="KAF6837134.1"/>
    <property type="molecule type" value="Genomic_DNA"/>
</dbReference>
<evidence type="ECO:0000259" key="1">
    <source>
        <dbReference type="Pfam" id="PF14420"/>
    </source>
</evidence>
<evidence type="ECO:0000313" key="3">
    <source>
        <dbReference type="Proteomes" id="UP000654918"/>
    </source>
</evidence>
<sequence>MAATRNLTTYRALLESLYVEQDLKMRQVMKHMEMEYAIKINLRTSLQAMGSPKGHEMQGWVGVDQDTRNQLADSRKGPFNTDEKRVHAILKERAYRVQTGKRMYMFVEGRVPVCKPRGYRIETTASSTPKATPVPDLRLLGDTRIPPELGALDALDEPVPLAQHTIFVEEL</sequence>
<protein>
    <recommendedName>
        <fullName evidence="1">Clr5 domain-containing protein</fullName>
    </recommendedName>
</protein>
<feature type="domain" description="Clr5" evidence="1">
    <location>
        <begin position="7"/>
        <end position="43"/>
    </location>
</feature>
<dbReference type="Proteomes" id="UP000654918">
    <property type="component" value="Unassembled WGS sequence"/>
</dbReference>
<reference evidence="2" key="1">
    <citation type="journal article" date="2020" name="Phytopathology">
        <title>Genome Sequence Resources of Colletotrichum truncatum, C. plurivorum, C. musicola, and C. sojae: Four Species Pathogenic to Soybean (Glycine max).</title>
        <authorList>
            <person name="Rogerio F."/>
            <person name="Boufleur T.R."/>
            <person name="Ciampi-Guillardi M."/>
            <person name="Sukno S.A."/>
            <person name="Thon M.R."/>
            <person name="Massola Junior N.S."/>
            <person name="Baroncelli R."/>
        </authorList>
    </citation>
    <scope>NUCLEOTIDE SEQUENCE</scope>
    <source>
        <strain evidence="2">LFN00145</strain>
    </source>
</reference>
<comment type="caution">
    <text evidence="2">The sequence shown here is derived from an EMBL/GenBank/DDBJ whole genome shotgun (WGS) entry which is preliminary data.</text>
</comment>
<proteinExistence type="predicted"/>
<dbReference type="AlphaFoldDB" id="A0A8H6KT01"/>
<dbReference type="InterPro" id="IPR025676">
    <property type="entry name" value="Clr5_dom"/>
</dbReference>
<organism evidence="2 3">
    <name type="scientific">Colletotrichum plurivorum</name>
    <dbReference type="NCBI Taxonomy" id="2175906"/>
    <lineage>
        <taxon>Eukaryota</taxon>
        <taxon>Fungi</taxon>
        <taxon>Dikarya</taxon>
        <taxon>Ascomycota</taxon>
        <taxon>Pezizomycotina</taxon>
        <taxon>Sordariomycetes</taxon>
        <taxon>Hypocreomycetidae</taxon>
        <taxon>Glomerellales</taxon>
        <taxon>Glomerellaceae</taxon>
        <taxon>Colletotrichum</taxon>
        <taxon>Colletotrichum orchidearum species complex</taxon>
    </lineage>
</organism>
<name>A0A8H6KT01_9PEZI</name>
<gene>
    <name evidence="2" type="ORF">CPLU01_03246</name>
</gene>